<accession>A0A1Q9CP73</accession>
<comment type="caution">
    <text evidence="1">The sequence shown here is derived from an EMBL/GenBank/DDBJ whole genome shotgun (WGS) entry which is preliminary data.</text>
</comment>
<reference evidence="1 2" key="1">
    <citation type="submission" date="2016-02" db="EMBL/GenBank/DDBJ databases">
        <title>Genome analysis of coral dinoflagellate symbionts highlights evolutionary adaptations to a symbiotic lifestyle.</title>
        <authorList>
            <person name="Aranda M."/>
            <person name="Li Y."/>
            <person name="Liew Y.J."/>
            <person name="Baumgarten S."/>
            <person name="Simakov O."/>
            <person name="Wilson M."/>
            <person name="Piel J."/>
            <person name="Ashoor H."/>
            <person name="Bougouffa S."/>
            <person name="Bajic V.B."/>
            <person name="Ryu T."/>
            <person name="Ravasi T."/>
            <person name="Bayer T."/>
            <person name="Micklem G."/>
            <person name="Kim H."/>
            <person name="Bhak J."/>
            <person name="Lajeunesse T.C."/>
            <person name="Voolstra C.R."/>
        </authorList>
    </citation>
    <scope>NUCLEOTIDE SEQUENCE [LARGE SCALE GENOMIC DNA]</scope>
    <source>
        <strain evidence="1 2">CCMP2467</strain>
    </source>
</reference>
<evidence type="ECO:0000313" key="1">
    <source>
        <dbReference type="EMBL" id="OLP84728.1"/>
    </source>
</evidence>
<dbReference type="EMBL" id="LSRX01001022">
    <property type="protein sequence ID" value="OLP84728.1"/>
    <property type="molecule type" value="Genomic_DNA"/>
</dbReference>
<sequence length="255" mass="27453">MTDAASNEAVSASVNPPVLKLTMTNAMSDSVCADWSSDAASNAIREPGMACYALLSLATMVNFHFFPSKLYTNDRNRDLAATAAMADEDGGPLSTHKAPPDEAETPSYAPSDASPGAMPSPAAKVAALRAMMEKKELDLEEIEEIYKIAQETVLPGGLVANHETALDAARSGDWALCTYLAARCCKEDPAKLAALDERCHRTLWIEVAAPVVVDIPRGQERLLVMQEGETEPEWVPTDRLVSEIQLDGVDVHPEK</sequence>
<name>A0A1Q9CP73_SYMMI</name>
<gene>
    <name evidence="1" type="ORF">AK812_SmicGene34377</name>
</gene>
<dbReference type="AlphaFoldDB" id="A0A1Q9CP73"/>
<dbReference type="Proteomes" id="UP000186817">
    <property type="component" value="Unassembled WGS sequence"/>
</dbReference>
<organism evidence="1 2">
    <name type="scientific">Symbiodinium microadriaticum</name>
    <name type="common">Dinoflagellate</name>
    <name type="synonym">Zooxanthella microadriatica</name>
    <dbReference type="NCBI Taxonomy" id="2951"/>
    <lineage>
        <taxon>Eukaryota</taxon>
        <taxon>Sar</taxon>
        <taxon>Alveolata</taxon>
        <taxon>Dinophyceae</taxon>
        <taxon>Suessiales</taxon>
        <taxon>Symbiodiniaceae</taxon>
        <taxon>Symbiodinium</taxon>
    </lineage>
</organism>
<evidence type="ECO:0000313" key="2">
    <source>
        <dbReference type="Proteomes" id="UP000186817"/>
    </source>
</evidence>
<protein>
    <submittedName>
        <fullName evidence="1">Uncharacterized protein</fullName>
    </submittedName>
</protein>
<dbReference type="OrthoDB" id="422845at2759"/>
<keyword evidence="2" id="KW-1185">Reference proteome</keyword>
<proteinExistence type="predicted"/>